<evidence type="ECO:0000256" key="3">
    <source>
        <dbReference type="PROSITE-ProRule" id="PRU00169"/>
    </source>
</evidence>
<evidence type="ECO:0000256" key="2">
    <source>
        <dbReference type="ARBA" id="ARBA00024867"/>
    </source>
</evidence>
<dbReference type="InterPro" id="IPR007492">
    <property type="entry name" value="LytTR_DNA-bd_dom"/>
</dbReference>
<gene>
    <name evidence="6" type="ordered locus">Slip_0382</name>
</gene>
<reference evidence="7" key="1">
    <citation type="journal article" date="2010" name="Stand. Genomic Sci.">
        <title>Complete genome sequence of Syntrophothermus lipocalidus type strain (TGB-C1T).</title>
        <authorList>
            <consortium name="US DOE Joint Genome Institute (JGI-PGF)"/>
            <person name="Djao O."/>
            <person name="Zhang X."/>
            <person name="Lucas S."/>
            <person name="Lapidus A."/>
            <person name="Glavina Del Rio T."/>
            <person name="Nolan M."/>
            <person name="Tice H."/>
            <person name="Cheng J."/>
            <person name="Han C."/>
            <person name="Tapia R."/>
            <person name="Goodwin L."/>
            <person name="Pitluck S."/>
            <person name="Liolios K."/>
            <person name="Ivanova N."/>
            <person name="Mavromatis K."/>
            <person name="Mikhailova N."/>
            <person name="Ovchinnikova G."/>
            <person name="Pati A."/>
            <person name="Brambilla E."/>
            <person name="Chen A."/>
            <person name="Palaniappan K."/>
            <person name="Land M."/>
            <person name="Hauser L."/>
            <person name="Chang Y."/>
            <person name="Jeffries C."/>
            <person name="Rohde M."/>
            <person name="Sikorski J."/>
            <person name="Spring S."/>
            <person name="Goker M."/>
            <person name="Detter J."/>
            <person name="Woyke T."/>
            <person name="Bristow J."/>
            <person name="Eisen J."/>
            <person name="Markowitz V."/>
            <person name="Hugenholtz P."/>
            <person name="Kyrpides N."/>
            <person name="Klenk H."/>
        </authorList>
    </citation>
    <scope>NUCLEOTIDE SEQUENCE [LARGE SCALE GENOMIC DNA]</scope>
    <source>
        <strain evidence="7">DSM 12680 / TGB-C1</strain>
    </source>
</reference>
<dbReference type="PROSITE" id="PS50110">
    <property type="entry name" value="RESPONSE_REGULATORY"/>
    <property type="match status" value="1"/>
</dbReference>
<dbReference type="PANTHER" id="PTHR37299">
    <property type="entry name" value="TRANSCRIPTIONAL REGULATOR-RELATED"/>
    <property type="match status" value="1"/>
</dbReference>
<dbReference type="RefSeq" id="WP_013174568.1">
    <property type="nucleotide sequence ID" value="NC_014220.1"/>
</dbReference>
<dbReference type="InterPro" id="IPR001789">
    <property type="entry name" value="Sig_transdc_resp-reg_receiver"/>
</dbReference>
<sequence length="260" mass="29329">MYTKDTEAYRVQVMMMARASNQVTVLIAEDEPSIQEMLENCLLAIPGVRVVGKASSGSEALSLVEELKPDALFLDVKMPGLDGLSLASIVKTAKPETCLVFVTAHPGYAVEAFQVDATDYIVKPITAEAVAKAITKVRKQLEAERMTHLHKQKLTIRDHREVVFIEADDIVFVEKLARKTIVHTIKGPYTTTEPLSSLEKRLPPNFFRCHKSFIINMDKVEKISPIAERIYRVSFYDYPKHVTMGKDKLNELYDIMSLEL</sequence>
<dbReference type="STRING" id="643648.Slip_0382"/>
<dbReference type="KEGG" id="slp:Slip_0382"/>
<dbReference type="Pfam" id="PF04397">
    <property type="entry name" value="LytTR"/>
    <property type="match status" value="1"/>
</dbReference>
<evidence type="ECO:0000259" key="5">
    <source>
        <dbReference type="PROSITE" id="PS50930"/>
    </source>
</evidence>
<dbReference type="InterPro" id="IPR046947">
    <property type="entry name" value="LytR-like"/>
</dbReference>
<evidence type="ECO:0000313" key="6">
    <source>
        <dbReference type="EMBL" id="ADI01166.1"/>
    </source>
</evidence>
<dbReference type="Gene3D" id="2.40.50.1020">
    <property type="entry name" value="LytTr DNA-binding domain"/>
    <property type="match status" value="1"/>
</dbReference>
<evidence type="ECO:0000256" key="1">
    <source>
        <dbReference type="ARBA" id="ARBA00018672"/>
    </source>
</evidence>
<dbReference type="PROSITE" id="PS50930">
    <property type="entry name" value="HTH_LYTTR"/>
    <property type="match status" value="1"/>
</dbReference>
<feature type="domain" description="HTH LytTR-type" evidence="5">
    <location>
        <begin position="154"/>
        <end position="223"/>
    </location>
</feature>
<dbReference type="SMART" id="SM00850">
    <property type="entry name" value="LytTR"/>
    <property type="match status" value="1"/>
</dbReference>
<proteinExistence type="predicted"/>
<evidence type="ECO:0000259" key="4">
    <source>
        <dbReference type="PROSITE" id="PS50110"/>
    </source>
</evidence>
<dbReference type="Proteomes" id="UP000000378">
    <property type="component" value="Chromosome"/>
</dbReference>
<dbReference type="GO" id="GO:0000156">
    <property type="term" value="F:phosphorelay response regulator activity"/>
    <property type="evidence" value="ECO:0007669"/>
    <property type="project" value="InterPro"/>
</dbReference>
<keyword evidence="7" id="KW-1185">Reference proteome</keyword>
<feature type="modified residue" description="4-aspartylphosphate" evidence="3">
    <location>
        <position position="75"/>
    </location>
</feature>
<accession>D7CK52</accession>
<dbReference type="HOGENOM" id="CLU_000445_14_1_9"/>
<evidence type="ECO:0000313" key="7">
    <source>
        <dbReference type="Proteomes" id="UP000000378"/>
    </source>
</evidence>
<keyword evidence="3" id="KW-0597">Phosphoprotein</keyword>
<feature type="domain" description="Response regulatory" evidence="4">
    <location>
        <begin position="24"/>
        <end position="138"/>
    </location>
</feature>
<dbReference type="SUPFAM" id="SSF52172">
    <property type="entry name" value="CheY-like"/>
    <property type="match status" value="1"/>
</dbReference>
<name>D7CK52_SYNLT</name>
<dbReference type="AlphaFoldDB" id="D7CK52"/>
<dbReference type="eggNOG" id="COG3279">
    <property type="taxonomic scope" value="Bacteria"/>
</dbReference>
<dbReference type="Pfam" id="PF00072">
    <property type="entry name" value="Response_reg"/>
    <property type="match status" value="1"/>
</dbReference>
<reference evidence="6 7" key="2">
    <citation type="journal article" date="2010" name="Stand. Genomic Sci.">
        <title>Complete genome sequence of Syntrophothermus lipocalidus type strain (TGB-C1).</title>
        <authorList>
            <person name="Djao O.D."/>
            <person name="Zhang X."/>
            <person name="Lucas S."/>
            <person name="Lapidus A."/>
            <person name="Del Rio T.G."/>
            <person name="Nolan M."/>
            <person name="Tice H."/>
            <person name="Cheng J.F."/>
            <person name="Han C."/>
            <person name="Tapia R."/>
            <person name="Goodwin L."/>
            <person name="Pitluck S."/>
            <person name="Liolios K."/>
            <person name="Ivanova N."/>
            <person name="Mavromatis K."/>
            <person name="Mikhailova N."/>
            <person name="Ovchinnikova G."/>
            <person name="Pati A."/>
            <person name="Brambilla E."/>
            <person name="Chen A."/>
            <person name="Palaniappan K."/>
            <person name="Land M."/>
            <person name="Hauser L."/>
            <person name="Chang Y.J."/>
            <person name="Jeffries C.D."/>
            <person name="Rohde M."/>
            <person name="Sikorski J."/>
            <person name="Spring S."/>
            <person name="Goker M."/>
            <person name="Detter J.C."/>
            <person name="Woyke T."/>
            <person name="Bristow J."/>
            <person name="Eisen J.A."/>
            <person name="Markowitz V."/>
            <person name="Hugenholtz P."/>
            <person name="Kyrpides N.C."/>
            <person name="Klenk H.P."/>
        </authorList>
    </citation>
    <scope>NUCLEOTIDE SEQUENCE [LARGE SCALE GENOMIC DNA]</scope>
    <source>
        <strain evidence="7">DSM 12680 / TGB-C1</strain>
    </source>
</reference>
<organism evidence="6 7">
    <name type="scientific">Syntrophothermus lipocalidus (strain DSM 12680 / TGB-C1)</name>
    <dbReference type="NCBI Taxonomy" id="643648"/>
    <lineage>
        <taxon>Bacteria</taxon>
        <taxon>Bacillati</taxon>
        <taxon>Bacillota</taxon>
        <taxon>Clostridia</taxon>
        <taxon>Eubacteriales</taxon>
        <taxon>Syntrophomonadaceae</taxon>
        <taxon>Syntrophothermus</taxon>
    </lineage>
</organism>
<dbReference type="InterPro" id="IPR011006">
    <property type="entry name" value="CheY-like_superfamily"/>
</dbReference>
<dbReference type="OrthoDB" id="9809318at2"/>
<dbReference type="GO" id="GO:0003677">
    <property type="term" value="F:DNA binding"/>
    <property type="evidence" value="ECO:0007669"/>
    <property type="project" value="InterPro"/>
</dbReference>
<dbReference type="SMART" id="SM00448">
    <property type="entry name" value="REC"/>
    <property type="match status" value="1"/>
</dbReference>
<dbReference type="Gene3D" id="3.40.50.2300">
    <property type="match status" value="1"/>
</dbReference>
<comment type="function">
    <text evidence="2">May play the central regulatory role in sporulation. It may be an element of the effector pathway responsible for the activation of sporulation genes in response to nutritional stress. Spo0A may act in concert with spo0H (a sigma factor) to control the expression of some genes that are critical to the sporulation process.</text>
</comment>
<protein>
    <recommendedName>
        <fullName evidence="1">Stage 0 sporulation protein A homolog</fullName>
    </recommendedName>
</protein>
<dbReference type="PANTHER" id="PTHR37299:SF1">
    <property type="entry name" value="STAGE 0 SPORULATION PROTEIN A HOMOLOG"/>
    <property type="match status" value="1"/>
</dbReference>
<dbReference type="EMBL" id="CP002048">
    <property type="protein sequence ID" value="ADI01166.1"/>
    <property type="molecule type" value="Genomic_DNA"/>
</dbReference>